<gene>
    <name evidence="1" type="ORF">CAP_3521</name>
</gene>
<comment type="caution">
    <text evidence="1">The sequence shown here is derived from an EMBL/GenBank/DDBJ whole genome shotgun (WGS) entry which is preliminary data.</text>
</comment>
<reference evidence="1 2" key="1">
    <citation type="submission" date="2013-05" db="EMBL/GenBank/DDBJ databases">
        <title>Genome assembly of Chondromyces apiculatus DSM 436.</title>
        <authorList>
            <person name="Sharma G."/>
            <person name="Khatri I."/>
            <person name="Kaur C."/>
            <person name="Mayilraj S."/>
            <person name="Subramanian S."/>
        </authorList>
    </citation>
    <scope>NUCLEOTIDE SEQUENCE [LARGE SCALE GENOMIC DNA]</scope>
    <source>
        <strain evidence="1 2">DSM 436</strain>
    </source>
</reference>
<dbReference type="OrthoDB" id="9554434at2"/>
<dbReference type="RefSeq" id="WP_044242729.1">
    <property type="nucleotide sequence ID" value="NZ_ASRX01000026.1"/>
</dbReference>
<accession>A0A017T986</accession>
<dbReference type="EMBL" id="ASRX01000026">
    <property type="protein sequence ID" value="EYF05156.1"/>
    <property type="molecule type" value="Genomic_DNA"/>
</dbReference>
<name>A0A017T986_9BACT</name>
<evidence type="ECO:0000313" key="1">
    <source>
        <dbReference type="EMBL" id="EYF05156.1"/>
    </source>
</evidence>
<evidence type="ECO:0000313" key="2">
    <source>
        <dbReference type="Proteomes" id="UP000019678"/>
    </source>
</evidence>
<organism evidence="1 2">
    <name type="scientific">Chondromyces apiculatus DSM 436</name>
    <dbReference type="NCBI Taxonomy" id="1192034"/>
    <lineage>
        <taxon>Bacteria</taxon>
        <taxon>Pseudomonadati</taxon>
        <taxon>Myxococcota</taxon>
        <taxon>Polyangia</taxon>
        <taxon>Polyangiales</taxon>
        <taxon>Polyangiaceae</taxon>
        <taxon>Chondromyces</taxon>
    </lineage>
</organism>
<protein>
    <submittedName>
        <fullName evidence="1">Uncharacterized protein</fullName>
    </submittedName>
</protein>
<keyword evidence="2" id="KW-1185">Reference proteome</keyword>
<proteinExistence type="predicted"/>
<dbReference type="AlphaFoldDB" id="A0A017T986"/>
<dbReference type="Proteomes" id="UP000019678">
    <property type="component" value="Unassembled WGS sequence"/>
</dbReference>
<sequence length="216" mass="23831">MIPLDIRVPFVRAVCAILEGRGGHDEAIDILVAAERKHGVRIIRDDGCGSLATVMAPHDPSRPPTMRAFLELMATFPQGGDNGALDAFHARAGRMYRAAVDDEAPEERLFPFLTEVAFLVGGTDFANDHWIAYPGGVVASWTQRAWGHTLAEWAHATGWERAHRRTWDSGDMTYVTFSFSLHGVIERYDAWVAAVLEVIRRKCVRQMDEAASGGVG</sequence>